<dbReference type="GO" id="GO:0015297">
    <property type="term" value="F:antiporter activity"/>
    <property type="evidence" value="ECO:0007669"/>
    <property type="project" value="InterPro"/>
</dbReference>
<dbReference type="Proteomes" id="UP000662783">
    <property type="component" value="Chromosome"/>
</dbReference>
<feature type="domain" description="RCK N-terminal" evidence="9">
    <location>
        <begin position="413"/>
        <end position="530"/>
    </location>
</feature>
<keyword evidence="4" id="KW-0406">Ion transport</keyword>
<evidence type="ECO:0000256" key="6">
    <source>
        <dbReference type="ARBA" id="ARBA00022989"/>
    </source>
</evidence>
<dbReference type="InterPro" id="IPR038770">
    <property type="entry name" value="Na+/solute_symporter_sf"/>
</dbReference>
<evidence type="ECO:0000313" key="12">
    <source>
        <dbReference type="Proteomes" id="UP000662783"/>
    </source>
</evidence>
<keyword evidence="6 8" id="KW-1133">Transmembrane helix</keyword>
<dbReference type="SUPFAM" id="SSF51735">
    <property type="entry name" value="NAD(P)-binding Rossmann-fold domains"/>
    <property type="match status" value="1"/>
</dbReference>
<dbReference type="InterPro" id="IPR006153">
    <property type="entry name" value="Cation/H_exchanger_TM"/>
</dbReference>
<feature type="domain" description="RCK C-terminal" evidence="10">
    <location>
        <begin position="575"/>
        <end position="660"/>
    </location>
</feature>
<dbReference type="Pfam" id="PF02080">
    <property type="entry name" value="TrkA_C"/>
    <property type="match status" value="1"/>
</dbReference>
<gene>
    <name evidence="11" type="ORF">JR347_11415</name>
</gene>
<proteinExistence type="inferred from homology"/>
<accession>A0A974ZZH6</accession>
<evidence type="ECO:0000256" key="4">
    <source>
        <dbReference type="ARBA" id="ARBA00022538"/>
    </source>
</evidence>
<evidence type="ECO:0000259" key="9">
    <source>
        <dbReference type="PROSITE" id="PS51201"/>
    </source>
</evidence>
<dbReference type="PROSITE" id="PS51202">
    <property type="entry name" value="RCK_C"/>
    <property type="match status" value="1"/>
</dbReference>
<keyword evidence="4" id="KW-0630">Potassium</keyword>
<feature type="transmembrane region" description="Helical" evidence="8">
    <location>
        <begin position="217"/>
        <end position="250"/>
    </location>
</feature>
<evidence type="ECO:0000256" key="1">
    <source>
        <dbReference type="ARBA" id="ARBA00004141"/>
    </source>
</evidence>
<dbReference type="GO" id="GO:0016020">
    <property type="term" value="C:membrane"/>
    <property type="evidence" value="ECO:0007669"/>
    <property type="project" value="UniProtKB-SubCell"/>
</dbReference>
<dbReference type="InterPro" id="IPR036291">
    <property type="entry name" value="NAD(P)-bd_dom_sf"/>
</dbReference>
<evidence type="ECO:0000256" key="2">
    <source>
        <dbReference type="ARBA" id="ARBA00005551"/>
    </source>
</evidence>
<evidence type="ECO:0000313" key="11">
    <source>
        <dbReference type="EMBL" id="QSE96219.1"/>
    </source>
</evidence>
<feature type="transmembrane region" description="Helical" evidence="8">
    <location>
        <begin position="6"/>
        <end position="23"/>
    </location>
</feature>
<dbReference type="PANTHER" id="PTHR42751">
    <property type="entry name" value="SODIUM/HYDROGEN EXCHANGER FAMILY/TRKA DOMAIN PROTEIN"/>
    <property type="match status" value="1"/>
</dbReference>
<comment type="similarity">
    <text evidence="2">Belongs to the monovalent cation:proton antiporter 2 (CPA2) transporter (TC 2.A.37) family.</text>
</comment>
<evidence type="ECO:0000259" key="10">
    <source>
        <dbReference type="PROSITE" id="PS51202"/>
    </source>
</evidence>
<evidence type="ECO:0000256" key="5">
    <source>
        <dbReference type="ARBA" id="ARBA00022692"/>
    </source>
</evidence>
<reference evidence="11" key="1">
    <citation type="submission" date="2021-02" db="EMBL/GenBank/DDBJ databases">
        <title>Fulvivirga sp. S481 isolated from sea water.</title>
        <authorList>
            <person name="Bae S.S."/>
            <person name="Baek K."/>
        </authorList>
    </citation>
    <scope>NUCLEOTIDE SEQUENCE</scope>
    <source>
        <strain evidence="11">S481</strain>
    </source>
</reference>
<sequence length="660" mass="72210">MSIPLLPDIVIILGLSVIVILIFQKFKLPTILGFLITGIMAGPHGLSLVKASHEVEVLSEIGIILLLFIIGLEFSLKSLAAIKKAVFLGGAFQVLLTIVVAGLIATYFGYGISQAVFIGFLFSLSSTAIVLNILQSRGVINSPNGKITLAILIFQDIIVVPMMLLAPIMAGKSDDVWLTLLTLVLKTLLVVGLVILAARYIFPRLLFEVAKTRSRELFILTIVVSCFAVAWLTSSIGLSLPLGAFIAGLIISESDYSHQATSQIMPFREIFTSFFFVSIGMLLDISFFLQNAGVIIGFTVAVFFIKGTIGTMAASILKYPPRVTILVGLALFQVGEFAFILSKVGIENGLIDAVTNQYFLSISVLSMALTPFAFMFSDRIVKSFSNTQLSKGLAKFNYWNEKVDDQENIKSLKDHLIIIGFGVNGKNVAKAAKATGIPYVIIEMNAETVHKEKANGEPILFGDASNPFILEQVKVWSARVAVVAISDGPITKKVVSSIRDICRTVFIIVRTRYINEISSNLNLGADEVISEEFETSIEIFTRVLYKYLIPDDQITNLVHLVRGDNYKMIRPEVEMEAGRLNIPNLRITSATVSKDDNSIVGKSLKESAIRQNWGVNIVAIQRNGSFIAELDGDTVINQNDIVYIVGTPEAVTELNKLLKV</sequence>
<dbReference type="KEGG" id="fuv:JR347_11415"/>
<dbReference type="Gene3D" id="3.40.50.720">
    <property type="entry name" value="NAD(P)-binding Rossmann-like Domain"/>
    <property type="match status" value="1"/>
</dbReference>
<dbReference type="Pfam" id="PF02254">
    <property type="entry name" value="TrkA_N"/>
    <property type="match status" value="1"/>
</dbReference>
<evidence type="ECO:0000256" key="7">
    <source>
        <dbReference type="ARBA" id="ARBA00023136"/>
    </source>
</evidence>
<dbReference type="Pfam" id="PF00999">
    <property type="entry name" value="Na_H_Exchanger"/>
    <property type="match status" value="1"/>
</dbReference>
<evidence type="ECO:0000256" key="8">
    <source>
        <dbReference type="SAM" id="Phobius"/>
    </source>
</evidence>
<feature type="transmembrane region" description="Helical" evidence="8">
    <location>
        <begin position="296"/>
        <end position="317"/>
    </location>
</feature>
<feature type="transmembrane region" description="Helical" evidence="8">
    <location>
        <begin position="147"/>
        <end position="170"/>
    </location>
</feature>
<dbReference type="GO" id="GO:0006813">
    <property type="term" value="P:potassium ion transport"/>
    <property type="evidence" value="ECO:0007669"/>
    <property type="project" value="UniProtKB-KW"/>
</dbReference>
<feature type="transmembrane region" description="Helical" evidence="8">
    <location>
        <begin position="30"/>
        <end position="49"/>
    </location>
</feature>
<feature type="transmembrane region" description="Helical" evidence="8">
    <location>
        <begin position="270"/>
        <end position="289"/>
    </location>
</feature>
<organism evidence="11 12">
    <name type="scientific">Fulvivirga lutea</name>
    <dbReference type="NCBI Taxonomy" id="2810512"/>
    <lineage>
        <taxon>Bacteria</taxon>
        <taxon>Pseudomonadati</taxon>
        <taxon>Bacteroidota</taxon>
        <taxon>Cytophagia</taxon>
        <taxon>Cytophagales</taxon>
        <taxon>Fulvivirgaceae</taxon>
        <taxon>Fulvivirga</taxon>
    </lineage>
</organism>
<keyword evidence="3" id="KW-0813">Transport</keyword>
<dbReference type="GO" id="GO:0008324">
    <property type="term" value="F:monoatomic cation transmembrane transporter activity"/>
    <property type="evidence" value="ECO:0007669"/>
    <property type="project" value="InterPro"/>
</dbReference>
<dbReference type="AlphaFoldDB" id="A0A974ZZH6"/>
<dbReference type="EMBL" id="CP070608">
    <property type="protein sequence ID" value="QSE96219.1"/>
    <property type="molecule type" value="Genomic_DNA"/>
</dbReference>
<name>A0A974ZZH6_9BACT</name>
<dbReference type="InterPro" id="IPR006037">
    <property type="entry name" value="RCK_C"/>
</dbReference>
<dbReference type="RefSeq" id="WP_205720736.1">
    <property type="nucleotide sequence ID" value="NZ_CP070608.1"/>
</dbReference>
<evidence type="ECO:0000256" key="3">
    <source>
        <dbReference type="ARBA" id="ARBA00022448"/>
    </source>
</evidence>
<dbReference type="PANTHER" id="PTHR42751:SF3">
    <property type="entry name" value="SODIUM_GLUTAMATE SYMPORTER"/>
    <property type="match status" value="1"/>
</dbReference>
<feature type="transmembrane region" description="Helical" evidence="8">
    <location>
        <begin position="176"/>
        <end position="196"/>
    </location>
</feature>
<dbReference type="Gene3D" id="1.20.1530.20">
    <property type="match status" value="1"/>
</dbReference>
<dbReference type="Gene3D" id="3.30.70.1450">
    <property type="entry name" value="Regulator of K+ conductance, C-terminal domain"/>
    <property type="match status" value="1"/>
</dbReference>
<protein>
    <submittedName>
        <fullName evidence="11">Cation:proton antiporter</fullName>
    </submittedName>
</protein>
<feature type="transmembrane region" description="Helical" evidence="8">
    <location>
        <begin position="358"/>
        <end position="376"/>
    </location>
</feature>
<comment type="subcellular location">
    <subcellularLocation>
        <location evidence="1">Membrane</location>
        <topology evidence="1">Multi-pass membrane protein</topology>
    </subcellularLocation>
</comment>
<dbReference type="SUPFAM" id="SSF116726">
    <property type="entry name" value="TrkA C-terminal domain-like"/>
    <property type="match status" value="1"/>
</dbReference>
<keyword evidence="5 8" id="KW-0812">Transmembrane</keyword>
<feature type="transmembrane region" description="Helical" evidence="8">
    <location>
        <begin position="323"/>
        <end position="346"/>
    </location>
</feature>
<dbReference type="InterPro" id="IPR003148">
    <property type="entry name" value="RCK_N"/>
</dbReference>
<keyword evidence="12" id="KW-1185">Reference proteome</keyword>
<dbReference type="PROSITE" id="PS51201">
    <property type="entry name" value="RCK_N"/>
    <property type="match status" value="1"/>
</dbReference>
<feature type="transmembrane region" description="Helical" evidence="8">
    <location>
        <begin position="86"/>
        <end position="110"/>
    </location>
</feature>
<feature type="transmembrane region" description="Helical" evidence="8">
    <location>
        <begin position="116"/>
        <end position="135"/>
    </location>
</feature>
<dbReference type="InterPro" id="IPR036721">
    <property type="entry name" value="RCK_C_sf"/>
</dbReference>
<keyword evidence="4" id="KW-0633">Potassium transport</keyword>
<keyword evidence="7 8" id="KW-0472">Membrane</keyword>
<dbReference type="GO" id="GO:1902600">
    <property type="term" value="P:proton transmembrane transport"/>
    <property type="evidence" value="ECO:0007669"/>
    <property type="project" value="InterPro"/>
</dbReference>
<feature type="transmembrane region" description="Helical" evidence="8">
    <location>
        <begin position="55"/>
        <end position="74"/>
    </location>
</feature>